<dbReference type="EMBL" id="CAJJDP010000057">
    <property type="protein sequence ID" value="CAD8171285.1"/>
    <property type="molecule type" value="Genomic_DNA"/>
</dbReference>
<evidence type="ECO:0000256" key="1">
    <source>
        <dbReference type="SAM" id="MobiDB-lite"/>
    </source>
</evidence>
<dbReference type="OrthoDB" id="291956at2759"/>
<evidence type="ECO:0000313" key="3">
    <source>
        <dbReference type="EMBL" id="CAD8171285.1"/>
    </source>
</evidence>
<dbReference type="OMA" id="KCPLEID"/>
<keyword evidence="4" id="KW-1185">Reference proteome</keyword>
<name>A0A8S1V2Z7_PAROT</name>
<reference evidence="3" key="1">
    <citation type="submission" date="2021-01" db="EMBL/GenBank/DDBJ databases">
        <authorList>
            <consortium name="Genoscope - CEA"/>
            <person name="William W."/>
        </authorList>
    </citation>
    <scope>NUCLEOTIDE SEQUENCE</scope>
</reference>
<proteinExistence type="predicted"/>
<evidence type="ECO:0000256" key="2">
    <source>
        <dbReference type="SAM" id="SignalP"/>
    </source>
</evidence>
<feature type="chain" id="PRO_5035903828" evidence="2">
    <location>
        <begin position="16"/>
        <end position="335"/>
    </location>
</feature>
<gene>
    <name evidence="3" type="ORF">POCTA_138.1.T0580038</name>
</gene>
<evidence type="ECO:0000313" key="4">
    <source>
        <dbReference type="Proteomes" id="UP000683925"/>
    </source>
</evidence>
<feature type="compositionally biased region" description="Polar residues" evidence="1">
    <location>
        <begin position="257"/>
        <end position="269"/>
    </location>
</feature>
<keyword evidence="2" id="KW-0732">Signal</keyword>
<sequence>MKYLIVATLILFTMAEQIKCPLEIDTSVSCTKENQPSCSFSSEGYPLGTFENPCFACRADRAVSYELNPCKLATTPSDPQVTDSGNSSSTTSKGNTVIKCDIPKSDSPICPAVYKPTCGLFNSSIQCFKAPCGRSFGNECEACSDKSVDSYFYGDCEDVPQEDPQNPPDDSITYCTEPRPEICTDEYTDTCAFISTPCFSDSCLRSAGNYCDACSKKDVVGYIKQSCEKYKQVYTQYPSNLDDKDPQTQTEEEAQDLDSQNQETSKQCGTKPSSCDNTVNEVCATYQCNDTTCQKEFQNSCQACLESTTISYIQGKCQTLSGTILGLALLLQLII</sequence>
<comment type="caution">
    <text evidence="3">The sequence shown here is derived from an EMBL/GenBank/DDBJ whole genome shotgun (WGS) entry which is preliminary data.</text>
</comment>
<accession>A0A8S1V2Z7</accession>
<dbReference type="AlphaFoldDB" id="A0A8S1V2Z7"/>
<organism evidence="3 4">
    <name type="scientific">Paramecium octaurelia</name>
    <dbReference type="NCBI Taxonomy" id="43137"/>
    <lineage>
        <taxon>Eukaryota</taxon>
        <taxon>Sar</taxon>
        <taxon>Alveolata</taxon>
        <taxon>Ciliophora</taxon>
        <taxon>Intramacronucleata</taxon>
        <taxon>Oligohymenophorea</taxon>
        <taxon>Peniculida</taxon>
        <taxon>Parameciidae</taxon>
        <taxon>Paramecium</taxon>
    </lineage>
</organism>
<dbReference type="Proteomes" id="UP000683925">
    <property type="component" value="Unassembled WGS sequence"/>
</dbReference>
<feature type="region of interest" description="Disordered" evidence="1">
    <location>
        <begin position="238"/>
        <end position="269"/>
    </location>
</feature>
<protein>
    <submittedName>
        <fullName evidence="3">Uncharacterized protein</fullName>
    </submittedName>
</protein>
<feature type="signal peptide" evidence="2">
    <location>
        <begin position="1"/>
        <end position="15"/>
    </location>
</feature>